<protein>
    <submittedName>
        <fullName evidence="1">Uncharacterized protein</fullName>
    </submittedName>
</protein>
<keyword evidence="2" id="KW-1185">Reference proteome</keyword>
<accession>A0ACC4BV70</accession>
<evidence type="ECO:0000313" key="1">
    <source>
        <dbReference type="EMBL" id="KAL3582091.1"/>
    </source>
</evidence>
<organism evidence="1 2">
    <name type="scientific">Populus alba</name>
    <name type="common">White poplar</name>
    <dbReference type="NCBI Taxonomy" id="43335"/>
    <lineage>
        <taxon>Eukaryota</taxon>
        <taxon>Viridiplantae</taxon>
        <taxon>Streptophyta</taxon>
        <taxon>Embryophyta</taxon>
        <taxon>Tracheophyta</taxon>
        <taxon>Spermatophyta</taxon>
        <taxon>Magnoliopsida</taxon>
        <taxon>eudicotyledons</taxon>
        <taxon>Gunneridae</taxon>
        <taxon>Pentapetalae</taxon>
        <taxon>rosids</taxon>
        <taxon>fabids</taxon>
        <taxon>Malpighiales</taxon>
        <taxon>Salicaceae</taxon>
        <taxon>Saliceae</taxon>
        <taxon>Populus</taxon>
    </lineage>
</organism>
<name>A0ACC4BV70_POPAL</name>
<evidence type="ECO:0000313" key="2">
    <source>
        <dbReference type="Proteomes" id="UP000309997"/>
    </source>
</evidence>
<proteinExistence type="predicted"/>
<sequence>MRYLILRKSSKSGLRLLSDDDCFYEVMKHSRVYGLVHIYAELVPLLVNDLDGSNDFPNREKGQFGQNGGVGLNEGIGETFSEGFEYAEDCEVSNATEGMDASVLRNVWNYLMLSHSSDDDDDADVGKEGKVPGYEIDHSASSDPGNYDSSDSEAEDTGIKRSRRSITYDPDNPKWLVGMVFNNAEQFRYVVRKFIVTKGYDLRFRKNDSEEVRASCFMQVKIKKKFSRSKPISQNINVSR</sequence>
<dbReference type="Proteomes" id="UP000309997">
    <property type="component" value="Unassembled WGS sequence"/>
</dbReference>
<comment type="caution">
    <text evidence="1">The sequence shown here is derived from an EMBL/GenBank/DDBJ whole genome shotgun (WGS) entry which is preliminary data.</text>
</comment>
<reference evidence="1 2" key="1">
    <citation type="journal article" date="2024" name="Plant Biotechnol. J.">
        <title>Genome and CRISPR/Cas9 system of a widespread forest tree (Populus alba) in the world.</title>
        <authorList>
            <person name="Liu Y.J."/>
            <person name="Jiang P.F."/>
            <person name="Han X.M."/>
            <person name="Li X.Y."/>
            <person name="Wang H.M."/>
            <person name="Wang Y.J."/>
            <person name="Wang X.X."/>
            <person name="Zeng Q.Y."/>
        </authorList>
    </citation>
    <scope>NUCLEOTIDE SEQUENCE [LARGE SCALE GENOMIC DNA]</scope>
    <source>
        <strain evidence="2">cv. PAL-ZL1</strain>
    </source>
</reference>
<gene>
    <name evidence="1" type="ORF">D5086_016423</name>
</gene>
<dbReference type="EMBL" id="RCHU02000008">
    <property type="protein sequence ID" value="KAL3582091.1"/>
    <property type="molecule type" value="Genomic_DNA"/>
</dbReference>